<proteinExistence type="inferred from homology"/>
<dbReference type="PANTHER" id="PTHR30344">
    <property type="entry name" value="6-PHOSPHOGLUCONOLACTONASE-RELATED"/>
    <property type="match status" value="1"/>
</dbReference>
<keyword evidence="5" id="KW-1185">Reference proteome</keyword>
<evidence type="ECO:0000256" key="1">
    <source>
        <dbReference type="ARBA" id="ARBA00005564"/>
    </source>
</evidence>
<protein>
    <submittedName>
        <fullName evidence="4">6-phosphogluconolactonase</fullName>
    </submittedName>
</protein>
<dbReference type="GO" id="GO:0017057">
    <property type="term" value="F:6-phosphogluconolactonase activity"/>
    <property type="evidence" value="ECO:0007669"/>
    <property type="project" value="TreeGrafter"/>
</dbReference>
<organism evidence="4 5">
    <name type="scientific">Stieleria marina</name>
    <dbReference type="NCBI Taxonomy" id="1930275"/>
    <lineage>
        <taxon>Bacteria</taxon>
        <taxon>Pseudomonadati</taxon>
        <taxon>Planctomycetota</taxon>
        <taxon>Planctomycetia</taxon>
        <taxon>Pirellulales</taxon>
        <taxon>Pirellulaceae</taxon>
        <taxon>Stieleria</taxon>
    </lineage>
</organism>
<dbReference type="InterPro" id="IPR050282">
    <property type="entry name" value="Cycloisomerase_2"/>
</dbReference>
<feature type="signal peptide" evidence="3">
    <location>
        <begin position="1"/>
        <end position="19"/>
    </location>
</feature>
<dbReference type="InterPro" id="IPR015943">
    <property type="entry name" value="WD40/YVTN_repeat-like_dom_sf"/>
</dbReference>
<dbReference type="Pfam" id="PF10282">
    <property type="entry name" value="Lactonase"/>
    <property type="match status" value="2"/>
</dbReference>
<gene>
    <name evidence="4" type="ORF">K239x_06470</name>
</gene>
<evidence type="ECO:0000313" key="5">
    <source>
        <dbReference type="Proteomes" id="UP000319817"/>
    </source>
</evidence>
<dbReference type="InterPro" id="IPR011045">
    <property type="entry name" value="N2O_reductase_N"/>
</dbReference>
<evidence type="ECO:0000256" key="2">
    <source>
        <dbReference type="ARBA" id="ARBA00022526"/>
    </source>
</evidence>
<accession>A0A517NNK5</accession>
<dbReference type="AlphaFoldDB" id="A0A517NNK5"/>
<evidence type="ECO:0000313" key="4">
    <source>
        <dbReference type="EMBL" id="QDT08706.1"/>
    </source>
</evidence>
<dbReference type="InterPro" id="IPR019405">
    <property type="entry name" value="Lactonase_7-beta_prop"/>
</dbReference>
<reference evidence="4 5" key="1">
    <citation type="submission" date="2019-02" db="EMBL/GenBank/DDBJ databases">
        <title>Deep-cultivation of Planctomycetes and their phenomic and genomic characterization uncovers novel biology.</title>
        <authorList>
            <person name="Wiegand S."/>
            <person name="Jogler M."/>
            <person name="Boedeker C."/>
            <person name="Pinto D."/>
            <person name="Vollmers J."/>
            <person name="Rivas-Marin E."/>
            <person name="Kohn T."/>
            <person name="Peeters S.H."/>
            <person name="Heuer A."/>
            <person name="Rast P."/>
            <person name="Oberbeckmann S."/>
            <person name="Bunk B."/>
            <person name="Jeske O."/>
            <person name="Meyerdierks A."/>
            <person name="Storesund J.E."/>
            <person name="Kallscheuer N."/>
            <person name="Luecker S."/>
            <person name="Lage O.M."/>
            <person name="Pohl T."/>
            <person name="Merkel B.J."/>
            <person name="Hornburger P."/>
            <person name="Mueller R.-W."/>
            <person name="Bruemmer F."/>
            <person name="Labrenz M."/>
            <person name="Spormann A.M."/>
            <person name="Op den Camp H."/>
            <person name="Overmann J."/>
            <person name="Amann R."/>
            <person name="Jetten M.S.M."/>
            <person name="Mascher T."/>
            <person name="Medema M.H."/>
            <person name="Devos D.P."/>
            <person name="Kaster A.-K."/>
            <person name="Ovreas L."/>
            <person name="Rohde M."/>
            <person name="Galperin M.Y."/>
            <person name="Jogler C."/>
        </authorList>
    </citation>
    <scope>NUCLEOTIDE SEQUENCE [LARGE SCALE GENOMIC DNA]</scope>
    <source>
        <strain evidence="4 5">K23_9</strain>
    </source>
</reference>
<comment type="similarity">
    <text evidence="1">Belongs to the cycloisomerase 2 family.</text>
</comment>
<dbReference type="EMBL" id="CP036526">
    <property type="protein sequence ID" value="QDT08706.1"/>
    <property type="molecule type" value="Genomic_DNA"/>
</dbReference>
<keyword evidence="3" id="KW-0732">Signal</keyword>
<dbReference type="Proteomes" id="UP000319817">
    <property type="component" value="Chromosome"/>
</dbReference>
<dbReference type="GO" id="GO:0006006">
    <property type="term" value="P:glucose metabolic process"/>
    <property type="evidence" value="ECO:0007669"/>
    <property type="project" value="UniProtKB-KW"/>
</dbReference>
<dbReference type="SUPFAM" id="SSF50974">
    <property type="entry name" value="Nitrous oxide reductase, N-terminal domain"/>
    <property type="match status" value="1"/>
</dbReference>
<keyword evidence="2" id="KW-0313">Glucose metabolism</keyword>
<sequence precursor="true">MKKLILIGCMCLFVSGATAQEKSLASPEAELRQRIDSLIEDLNGKRFAQRRSSEQQLLRLGASAIGPMREALEQSEGEARVRLQRILTELSRSIRIVDKVTSDSLQSVTSLTIDQHGHFLYASAFAANTVSVYEINPENGTLSTIENVTDKKDLAGAVSIRLSSAAPLAVAACYAGKTVTLFSRSEITGKLKKLDVYRGDARSPQPNFPIEAVFSPDGKHVLCLDPYAKDGKNVGAVLVFRVVDGRKLQWVHSLTGKGSCLANVRGIVFHPTKNEMYLCAADAGALIRASCDPDSGAIVIQQVLRDSEKGVQGLSGVFAADISQDGKFIYTSSGRFGGDSAVGVFTLGPNGDLEVVQEMISGREKMGDFRGGNELVISPDGKNVYVTGTLSSTLAGFARDSQTGKLTFIETVPFGAKKLGPAGVAVSPRGDYVYAAVEGASSIAIFRRDQ</sequence>
<name>A0A517NNK5_9BACT</name>
<feature type="chain" id="PRO_5021735355" evidence="3">
    <location>
        <begin position="20"/>
        <end position="450"/>
    </location>
</feature>
<dbReference type="RefSeq" id="WP_419189612.1">
    <property type="nucleotide sequence ID" value="NZ_CP036526.1"/>
</dbReference>
<keyword evidence="2" id="KW-0119">Carbohydrate metabolism</keyword>
<evidence type="ECO:0000256" key="3">
    <source>
        <dbReference type="SAM" id="SignalP"/>
    </source>
</evidence>
<dbReference type="Gene3D" id="2.130.10.10">
    <property type="entry name" value="YVTN repeat-like/Quinoprotein amine dehydrogenase"/>
    <property type="match status" value="2"/>
</dbReference>
<dbReference type="PANTHER" id="PTHR30344:SF1">
    <property type="entry name" value="6-PHOSPHOGLUCONOLACTONASE"/>
    <property type="match status" value="1"/>
</dbReference>